<reference evidence="1" key="1">
    <citation type="submission" date="2017-07" db="EMBL/GenBank/DDBJ databases">
        <title>The cable genome - Insights into the physiology and evolution of filamentous bacteria capable of sulfide oxidation via long distance electron transfer.</title>
        <authorList>
            <person name="Thorup C."/>
            <person name="Bjerg J.T."/>
            <person name="Schreiber L."/>
            <person name="Nielsen L.P."/>
            <person name="Kjeldsen K.U."/>
            <person name="Boesen T."/>
            <person name="Boggild A."/>
            <person name="Meysman F."/>
            <person name="Geelhoed J."/>
            <person name="Schramm A."/>
        </authorList>
    </citation>
    <scope>NUCLEOTIDE SEQUENCE [LARGE SCALE GENOMIC DNA]</scope>
    <source>
        <strain evidence="1">GS</strain>
    </source>
</reference>
<accession>A0A521G4X6</accession>
<gene>
    <name evidence="1" type="ORF">CDV28_102197</name>
</gene>
<dbReference type="AlphaFoldDB" id="A0A521G4X6"/>
<protein>
    <submittedName>
        <fullName evidence="1">Uncharacterized protein</fullName>
    </submittedName>
</protein>
<keyword evidence="2" id="KW-1185">Reference proteome</keyword>
<sequence>MLLPKEKPFLSGLNSYYLDVEKFIQHLQGEIGTGCLYGKGADQELMVYFDEADIVRGLTQNRGEHALASEQLDHVLAALTQRNFQVSVYYLDPDSIFFWGQLPAFRRSKSRLSSTKVSLPDLVFRLNKKNFSGFIEVDVQGRNDCAVLFFYQGQRRGGSYYWGTGGLSPADDDYNTLLAMLQKSGGSYGLGYFTSDPVATAPLVEPLKTTEDDDVPSPSPEVPTRIATEIDEAVNEFLSVFLETVHAKNDFEPLIELKLKFIDFVSIYPVLDPYDTACVLHKNGSVTFADDAAAKAGAEGIVDCVWMVVEEHKLHKKFRAGLKKMAAKDVLRTQGIEVER</sequence>
<dbReference type="EMBL" id="NQJD01000002">
    <property type="protein sequence ID" value="TAA76069.1"/>
    <property type="molecule type" value="Genomic_DNA"/>
</dbReference>
<dbReference type="Proteomes" id="UP000316238">
    <property type="component" value="Unassembled WGS sequence"/>
</dbReference>
<organism evidence="1 2">
    <name type="scientific">Candidatus Electronema aureum</name>
    <dbReference type="NCBI Taxonomy" id="2005002"/>
    <lineage>
        <taxon>Bacteria</taxon>
        <taxon>Pseudomonadati</taxon>
        <taxon>Thermodesulfobacteriota</taxon>
        <taxon>Desulfobulbia</taxon>
        <taxon>Desulfobulbales</taxon>
        <taxon>Desulfobulbaceae</taxon>
        <taxon>Candidatus Electronema</taxon>
    </lineage>
</organism>
<evidence type="ECO:0000313" key="2">
    <source>
        <dbReference type="Proteomes" id="UP000316238"/>
    </source>
</evidence>
<evidence type="ECO:0000313" key="1">
    <source>
        <dbReference type="EMBL" id="TAA76069.1"/>
    </source>
</evidence>
<proteinExistence type="predicted"/>
<comment type="caution">
    <text evidence="1">The sequence shown here is derived from an EMBL/GenBank/DDBJ whole genome shotgun (WGS) entry which is preliminary data.</text>
</comment>
<name>A0A521G4X6_9BACT</name>